<dbReference type="EMBL" id="MTAC01000005">
    <property type="protein sequence ID" value="OSI36099.1"/>
    <property type="molecule type" value="Genomic_DNA"/>
</dbReference>
<evidence type="ECO:0008006" key="5">
    <source>
        <dbReference type="Google" id="ProtNLM"/>
    </source>
</evidence>
<dbReference type="Pfam" id="PF05838">
    <property type="entry name" value="Glyco_hydro_108"/>
    <property type="match status" value="1"/>
</dbReference>
<dbReference type="InterPro" id="IPR023346">
    <property type="entry name" value="Lysozyme-like_dom_sf"/>
</dbReference>
<protein>
    <recommendedName>
        <fullName evidence="5">Peptidoglycan domain protein</fullName>
    </recommendedName>
</protein>
<evidence type="ECO:0000313" key="3">
    <source>
        <dbReference type="EMBL" id="OSI36099.1"/>
    </source>
</evidence>
<keyword evidence="4" id="KW-1185">Reference proteome</keyword>
<dbReference type="InterPro" id="IPR008565">
    <property type="entry name" value="TtsA-like_GH18_dom"/>
</dbReference>
<evidence type="ECO:0000259" key="1">
    <source>
        <dbReference type="Pfam" id="PF05838"/>
    </source>
</evidence>
<dbReference type="Gene3D" id="1.20.141.10">
    <property type="entry name" value="Chitosanase, subunit A, domain 1"/>
    <property type="match status" value="1"/>
</dbReference>
<accession>A0ABX3WMY7</accession>
<proteinExistence type="predicted"/>
<dbReference type="Pfam" id="PF09374">
    <property type="entry name" value="PG_binding_3"/>
    <property type="match status" value="1"/>
</dbReference>
<evidence type="ECO:0000313" key="4">
    <source>
        <dbReference type="Proteomes" id="UP000193346"/>
    </source>
</evidence>
<evidence type="ECO:0000259" key="2">
    <source>
        <dbReference type="Pfam" id="PF09374"/>
    </source>
</evidence>
<organism evidence="3 4">
    <name type="scientific">Neisseria dumasiana</name>
    <dbReference type="NCBI Taxonomy" id="1931275"/>
    <lineage>
        <taxon>Bacteria</taxon>
        <taxon>Pseudomonadati</taxon>
        <taxon>Pseudomonadota</taxon>
        <taxon>Betaproteobacteria</taxon>
        <taxon>Neisseriales</taxon>
        <taxon>Neisseriaceae</taxon>
        <taxon>Neisseria</taxon>
    </lineage>
</organism>
<reference evidence="3 4" key="1">
    <citation type="submission" date="2017-01" db="EMBL/GenBank/DDBJ databases">
        <authorList>
            <person name="Wolfgang W.J."/>
            <person name="Cole J."/>
            <person name="Wroblewski D."/>
            <person name="Mcginnis J."/>
            <person name="Musser K.A."/>
        </authorList>
    </citation>
    <scope>NUCLEOTIDE SEQUENCE [LARGE SCALE GENOMIC DNA]</scope>
    <source>
        <strain evidence="3 4">93087</strain>
    </source>
</reference>
<dbReference type="SUPFAM" id="SSF53955">
    <property type="entry name" value="Lysozyme-like"/>
    <property type="match status" value="1"/>
</dbReference>
<dbReference type="CDD" id="cd13926">
    <property type="entry name" value="N-acetylmuramidase_GH108"/>
    <property type="match status" value="1"/>
</dbReference>
<gene>
    <name evidence="3" type="ORF">BV913_02770</name>
</gene>
<feature type="domain" description="TtsA-like Glycoside hydrolase family 108" evidence="1">
    <location>
        <begin position="9"/>
        <end position="88"/>
    </location>
</feature>
<feature type="domain" description="Peptidoglycan binding" evidence="2">
    <location>
        <begin position="91"/>
        <end position="153"/>
    </location>
</feature>
<dbReference type="InterPro" id="IPR018537">
    <property type="entry name" value="Peptidoglycan-bd_3"/>
</dbReference>
<comment type="caution">
    <text evidence="3">The sequence shown here is derived from an EMBL/GenBank/DDBJ whole genome shotgun (WGS) entry which is preliminary data.</text>
</comment>
<dbReference type="Proteomes" id="UP000193346">
    <property type="component" value="Unassembled WGS sequence"/>
</dbReference>
<name>A0ABX3WMY7_9NEIS</name>
<sequence length="207" mass="22973">MSGFDTAIERVLGHEGGYVNDPRDAGGETNWGVTKATARANGYSGRMREMTRNQAKEIYRKAFWERFGCGDMPFAIGYQYFDACVNHGRGNAARFLQRALGVADDGIIGPVTKAAIRAADISELVRKFNGQRLSFYTKLKAFDAFGRGWVNRVALNLRHAVTDGCAHKLADYGANIGAYVKANRHFTSLHRDFLKHAAVRMMNGGRF</sequence>